<reference evidence="2 3" key="1">
    <citation type="submission" date="2021-06" db="EMBL/GenBank/DDBJ databases">
        <authorList>
            <person name="Palmer J.M."/>
        </authorList>
    </citation>
    <scope>NUCLEOTIDE SEQUENCE [LARGE SCALE GENOMIC DNA]</scope>
    <source>
        <strain evidence="2 3">AS_MEX2019</strain>
        <tissue evidence="2">Muscle</tissue>
    </source>
</reference>
<gene>
    <name evidence="2" type="ORF">AMECASPLE_029969</name>
</gene>
<name>A0ABV0YI46_9TELE</name>
<accession>A0ABV0YI46</accession>
<dbReference type="Proteomes" id="UP001469553">
    <property type="component" value="Unassembled WGS sequence"/>
</dbReference>
<evidence type="ECO:0000256" key="1">
    <source>
        <dbReference type="SAM" id="MobiDB-lite"/>
    </source>
</evidence>
<organism evidence="2 3">
    <name type="scientific">Ameca splendens</name>
    <dbReference type="NCBI Taxonomy" id="208324"/>
    <lineage>
        <taxon>Eukaryota</taxon>
        <taxon>Metazoa</taxon>
        <taxon>Chordata</taxon>
        <taxon>Craniata</taxon>
        <taxon>Vertebrata</taxon>
        <taxon>Euteleostomi</taxon>
        <taxon>Actinopterygii</taxon>
        <taxon>Neopterygii</taxon>
        <taxon>Teleostei</taxon>
        <taxon>Neoteleostei</taxon>
        <taxon>Acanthomorphata</taxon>
        <taxon>Ovalentaria</taxon>
        <taxon>Atherinomorphae</taxon>
        <taxon>Cyprinodontiformes</taxon>
        <taxon>Goodeidae</taxon>
        <taxon>Ameca</taxon>
    </lineage>
</organism>
<proteinExistence type="predicted"/>
<dbReference type="EMBL" id="JAHRIP010031719">
    <property type="protein sequence ID" value="MEQ2293120.1"/>
    <property type="molecule type" value="Genomic_DNA"/>
</dbReference>
<feature type="region of interest" description="Disordered" evidence="1">
    <location>
        <begin position="29"/>
        <end position="67"/>
    </location>
</feature>
<comment type="caution">
    <text evidence="2">The sequence shown here is derived from an EMBL/GenBank/DDBJ whole genome shotgun (WGS) entry which is preliminary data.</text>
</comment>
<keyword evidence="3" id="KW-1185">Reference proteome</keyword>
<evidence type="ECO:0000313" key="2">
    <source>
        <dbReference type="EMBL" id="MEQ2293120.1"/>
    </source>
</evidence>
<sequence length="67" mass="7380">MDSLQSFISSFTQLLREFASNSATSAFRPLRQHSTRSLAPPTDIHHGNARPGSSLKNWDGLITSSYS</sequence>
<protein>
    <submittedName>
        <fullName evidence="2">Uncharacterized protein</fullName>
    </submittedName>
</protein>
<evidence type="ECO:0000313" key="3">
    <source>
        <dbReference type="Proteomes" id="UP001469553"/>
    </source>
</evidence>